<feature type="transmembrane region" description="Helical" evidence="6">
    <location>
        <begin position="288"/>
        <end position="310"/>
    </location>
</feature>
<evidence type="ECO:0000256" key="6">
    <source>
        <dbReference type="RuleBase" id="RU004914"/>
    </source>
</evidence>
<feature type="transmembrane region" description="Helical" evidence="6">
    <location>
        <begin position="331"/>
        <end position="356"/>
    </location>
</feature>
<organism evidence="7 8">
    <name type="scientific">Rhynchospora breviuscula</name>
    <dbReference type="NCBI Taxonomy" id="2022672"/>
    <lineage>
        <taxon>Eukaryota</taxon>
        <taxon>Viridiplantae</taxon>
        <taxon>Streptophyta</taxon>
        <taxon>Embryophyta</taxon>
        <taxon>Tracheophyta</taxon>
        <taxon>Spermatophyta</taxon>
        <taxon>Magnoliopsida</taxon>
        <taxon>Liliopsida</taxon>
        <taxon>Poales</taxon>
        <taxon>Cyperaceae</taxon>
        <taxon>Cyperoideae</taxon>
        <taxon>Rhynchosporeae</taxon>
        <taxon>Rhynchospora</taxon>
    </lineage>
</organism>
<evidence type="ECO:0000256" key="5">
    <source>
        <dbReference type="ARBA" id="ARBA00023136"/>
    </source>
</evidence>
<evidence type="ECO:0000256" key="2">
    <source>
        <dbReference type="ARBA" id="ARBA00010199"/>
    </source>
</evidence>
<reference evidence="7" key="1">
    <citation type="journal article" date="2022" name="Cell">
        <title>Repeat-based holocentromeres influence genome architecture and karyotype evolution.</title>
        <authorList>
            <person name="Hofstatter P.G."/>
            <person name="Thangavel G."/>
            <person name="Lux T."/>
            <person name="Neumann P."/>
            <person name="Vondrak T."/>
            <person name="Novak P."/>
            <person name="Zhang M."/>
            <person name="Costa L."/>
            <person name="Castellani M."/>
            <person name="Scott A."/>
            <person name="Toegelov H."/>
            <person name="Fuchs J."/>
            <person name="Mata-Sucre Y."/>
            <person name="Dias Y."/>
            <person name="Vanzela A.L.L."/>
            <person name="Huettel B."/>
            <person name="Almeida C.C.S."/>
            <person name="Simkova H."/>
            <person name="Souza G."/>
            <person name="Pedrosa-Harand A."/>
            <person name="Macas J."/>
            <person name="Mayer K.F.X."/>
            <person name="Houben A."/>
            <person name="Marques A."/>
        </authorList>
    </citation>
    <scope>NUCLEOTIDE SEQUENCE</scope>
    <source>
        <strain evidence="7">RhyBre1mFocal</strain>
    </source>
</reference>
<feature type="transmembrane region" description="Helical" evidence="6">
    <location>
        <begin position="251"/>
        <end position="268"/>
    </location>
</feature>
<dbReference type="AlphaFoldDB" id="A0A9Q0CG80"/>
<keyword evidence="5 6" id="KW-0472">Membrane</keyword>
<dbReference type="CDD" id="cd13132">
    <property type="entry name" value="MATE_eukaryotic"/>
    <property type="match status" value="1"/>
</dbReference>
<dbReference type="EMBL" id="JAMQYH010000003">
    <property type="protein sequence ID" value="KAJ1693362.1"/>
    <property type="molecule type" value="Genomic_DNA"/>
</dbReference>
<dbReference type="InterPro" id="IPR002528">
    <property type="entry name" value="MATE_fam"/>
</dbReference>
<proteinExistence type="inferred from homology"/>
<dbReference type="OrthoDB" id="2126698at2759"/>
<evidence type="ECO:0000256" key="1">
    <source>
        <dbReference type="ARBA" id="ARBA00004141"/>
    </source>
</evidence>
<feature type="transmembrane region" description="Helical" evidence="6">
    <location>
        <begin position="32"/>
        <end position="53"/>
    </location>
</feature>
<comment type="subcellular location">
    <subcellularLocation>
        <location evidence="1">Membrane</location>
        <topology evidence="1">Multi-pass membrane protein</topology>
    </subcellularLocation>
</comment>
<dbReference type="GO" id="GO:0016020">
    <property type="term" value="C:membrane"/>
    <property type="evidence" value="ECO:0007669"/>
    <property type="project" value="UniProtKB-SubCell"/>
</dbReference>
<accession>A0A9Q0CG80</accession>
<dbReference type="Proteomes" id="UP001151287">
    <property type="component" value="Unassembled WGS sequence"/>
</dbReference>
<keyword evidence="4 6" id="KW-1133">Transmembrane helix</keyword>
<dbReference type="Pfam" id="PF01554">
    <property type="entry name" value="MatE"/>
    <property type="match status" value="2"/>
</dbReference>
<name>A0A9Q0CG80_9POAL</name>
<sequence length="486" mass="53276">MALENLIQKLLSQPSEQDGSLRMRVCTESKKLWVVAGPAIFTHFATMGVMGITQALLGHVGTTELAAFALSNVMDSLAVGVLLGMASALETLCGQSYGAEQYHMLGIYLQQSWIILLTTAIIILPLFLFTSPLMRLLGQDPLISDVAGLISLWYISVVFSNVFSFTFQLYLQSQSKNSVISYFSLISITLHVVLSWVTVIKLQWGISGAMASMTIALWIPVIGQFSYVLCGGCPQTWKGFTRSAFSDIWPIVKLSLSSGAMICLELWYESILVLMTGYMENAEVALNALSICSFNISVWEIMISLSFLAATGVRVANELGAGNAKAAKFSVVVATAMSTFIGFVVILIFLCFRRSIVYLFTINDVVADAVLDLTPLLVLNLFLYSIQPVLLGAAVGAGWQNLVAYVNIASYYIVGIPVGVILGYLNGYGVKGIWIGMNFGILIQTMVLLFITWKIDWDKEVAIAKARVNEWFLPESTETCHRNEDN</sequence>
<keyword evidence="8" id="KW-1185">Reference proteome</keyword>
<evidence type="ECO:0000256" key="4">
    <source>
        <dbReference type="ARBA" id="ARBA00022989"/>
    </source>
</evidence>
<feature type="transmembrane region" description="Helical" evidence="6">
    <location>
        <begin position="376"/>
        <end position="395"/>
    </location>
</feature>
<feature type="transmembrane region" description="Helical" evidence="6">
    <location>
        <begin position="402"/>
        <end position="426"/>
    </location>
</feature>
<comment type="caution">
    <text evidence="7">The sequence shown here is derived from an EMBL/GenBank/DDBJ whole genome shotgun (WGS) entry which is preliminary data.</text>
</comment>
<dbReference type="PANTHER" id="PTHR11206">
    <property type="entry name" value="MULTIDRUG RESISTANCE PROTEIN"/>
    <property type="match status" value="1"/>
</dbReference>
<feature type="transmembrane region" description="Helical" evidence="6">
    <location>
        <begin position="146"/>
        <end position="167"/>
    </location>
</feature>
<dbReference type="GO" id="GO:0015297">
    <property type="term" value="F:antiporter activity"/>
    <property type="evidence" value="ECO:0007669"/>
    <property type="project" value="InterPro"/>
</dbReference>
<feature type="transmembrane region" description="Helical" evidence="6">
    <location>
        <begin position="179"/>
        <end position="200"/>
    </location>
</feature>
<dbReference type="NCBIfam" id="TIGR00797">
    <property type="entry name" value="matE"/>
    <property type="match status" value="1"/>
</dbReference>
<dbReference type="GO" id="GO:1990961">
    <property type="term" value="P:xenobiotic detoxification by transmembrane export across the plasma membrane"/>
    <property type="evidence" value="ECO:0007669"/>
    <property type="project" value="InterPro"/>
</dbReference>
<feature type="transmembrane region" description="Helical" evidence="6">
    <location>
        <begin position="432"/>
        <end position="453"/>
    </location>
</feature>
<protein>
    <recommendedName>
        <fullName evidence="6">Protein DETOXIFICATION</fullName>
    </recommendedName>
    <alternativeName>
        <fullName evidence="6">Multidrug and toxic compound extrusion protein</fullName>
    </alternativeName>
</protein>
<evidence type="ECO:0000313" key="7">
    <source>
        <dbReference type="EMBL" id="KAJ1693362.1"/>
    </source>
</evidence>
<feature type="transmembrane region" description="Helical" evidence="6">
    <location>
        <begin position="206"/>
        <end position="230"/>
    </location>
</feature>
<keyword evidence="3 6" id="KW-0812">Transmembrane</keyword>
<evidence type="ECO:0000313" key="8">
    <source>
        <dbReference type="Proteomes" id="UP001151287"/>
    </source>
</evidence>
<dbReference type="InterPro" id="IPR045069">
    <property type="entry name" value="MATE_euk"/>
</dbReference>
<feature type="transmembrane region" description="Helical" evidence="6">
    <location>
        <begin position="65"/>
        <end position="92"/>
    </location>
</feature>
<feature type="transmembrane region" description="Helical" evidence="6">
    <location>
        <begin position="113"/>
        <end position="134"/>
    </location>
</feature>
<gene>
    <name evidence="7" type="ORF">LUZ63_010060</name>
</gene>
<comment type="similarity">
    <text evidence="2 6">Belongs to the multi antimicrobial extrusion (MATE) (TC 2.A.66.1) family.</text>
</comment>
<evidence type="ECO:0000256" key="3">
    <source>
        <dbReference type="ARBA" id="ARBA00022692"/>
    </source>
</evidence>
<dbReference type="GO" id="GO:0042910">
    <property type="term" value="F:xenobiotic transmembrane transporter activity"/>
    <property type="evidence" value="ECO:0007669"/>
    <property type="project" value="InterPro"/>
</dbReference>